<protein>
    <submittedName>
        <fullName evidence="2">Rhodanese-related sulfurtransferase</fullName>
    </submittedName>
</protein>
<reference evidence="3" key="1">
    <citation type="submission" date="2017-08" db="EMBL/GenBank/DDBJ databases">
        <authorList>
            <person name="Varghese N."/>
            <person name="Submissions S."/>
        </authorList>
    </citation>
    <scope>NUCLEOTIDE SEQUENCE [LARGE SCALE GENOMIC DNA]</scope>
    <source>
        <strain evidence="3">JC23</strain>
    </source>
</reference>
<dbReference type="InterPro" id="IPR001455">
    <property type="entry name" value="TusA-like"/>
</dbReference>
<dbReference type="InterPro" id="IPR036873">
    <property type="entry name" value="Rhodanese-like_dom_sf"/>
</dbReference>
<dbReference type="RefSeq" id="WP_097148781.1">
    <property type="nucleotide sequence ID" value="NZ_OBQC01000003.1"/>
</dbReference>
<dbReference type="SMART" id="SM00450">
    <property type="entry name" value="RHOD"/>
    <property type="match status" value="1"/>
</dbReference>
<evidence type="ECO:0000259" key="1">
    <source>
        <dbReference type="PROSITE" id="PS50206"/>
    </source>
</evidence>
<evidence type="ECO:0000313" key="3">
    <source>
        <dbReference type="Proteomes" id="UP000219252"/>
    </source>
</evidence>
<dbReference type="Proteomes" id="UP000219252">
    <property type="component" value="Unassembled WGS sequence"/>
</dbReference>
<dbReference type="InterPro" id="IPR050229">
    <property type="entry name" value="GlpE_sulfurtransferase"/>
</dbReference>
<dbReference type="PANTHER" id="PTHR43031">
    <property type="entry name" value="FAD-DEPENDENT OXIDOREDUCTASE"/>
    <property type="match status" value="1"/>
</dbReference>
<dbReference type="OrthoDB" id="9796234at2"/>
<feature type="domain" description="Rhodanese" evidence="1">
    <location>
        <begin position="102"/>
        <end position="187"/>
    </location>
</feature>
<dbReference type="PROSITE" id="PS50206">
    <property type="entry name" value="RHODANESE_3"/>
    <property type="match status" value="1"/>
</dbReference>
<dbReference type="Pfam" id="PF00581">
    <property type="entry name" value="Rhodanese"/>
    <property type="match status" value="1"/>
</dbReference>
<dbReference type="AlphaFoldDB" id="A0A285U9T0"/>
<dbReference type="SUPFAM" id="SSF52821">
    <property type="entry name" value="Rhodanese/Cell cycle control phosphatase"/>
    <property type="match status" value="1"/>
</dbReference>
<dbReference type="PANTHER" id="PTHR43031:SF1">
    <property type="entry name" value="PYRIDINE NUCLEOTIDE-DISULPHIDE OXIDOREDUCTASE"/>
    <property type="match status" value="1"/>
</dbReference>
<dbReference type="InterPro" id="IPR036868">
    <property type="entry name" value="TusA-like_sf"/>
</dbReference>
<dbReference type="Pfam" id="PF01206">
    <property type="entry name" value="TusA"/>
    <property type="match status" value="1"/>
</dbReference>
<dbReference type="CDD" id="cd00291">
    <property type="entry name" value="SirA_YedF_YeeD"/>
    <property type="match status" value="1"/>
</dbReference>
<keyword evidence="3" id="KW-1185">Reference proteome</keyword>
<gene>
    <name evidence="2" type="ORF">SAMN05877842_103140</name>
</gene>
<evidence type="ECO:0000313" key="2">
    <source>
        <dbReference type="EMBL" id="SOC37316.1"/>
    </source>
</evidence>
<dbReference type="InterPro" id="IPR001763">
    <property type="entry name" value="Rhodanese-like_dom"/>
</dbReference>
<keyword evidence="2" id="KW-0808">Transferase</keyword>
<proteinExistence type="predicted"/>
<dbReference type="SUPFAM" id="SSF64307">
    <property type="entry name" value="SirA-like"/>
    <property type="match status" value="1"/>
</dbReference>
<dbReference type="Gene3D" id="3.40.250.10">
    <property type="entry name" value="Rhodanese-like domain"/>
    <property type="match status" value="1"/>
</dbReference>
<sequence length="189" mass="20962">MSIKADIKIDCKGLTCPMPIVKTKKAMNDVGNGQILEVQATDKGSIADLKAWSESVGHQYIGSTEEDGVLLHYIRKSGDEHYIEAEKNFEQTITNEELIDRAPEGGIILDVREEAEYAFGHIEGSISIPMGELEERINELNKDQEIFVICRTGTRSDLAAQIIADKGFTKVYNVLPGMNSWCGDLTKKI</sequence>
<dbReference type="PROSITE" id="PS01148">
    <property type="entry name" value="UPF0033"/>
    <property type="match status" value="1"/>
</dbReference>
<name>A0A285U9T0_9BACL</name>
<dbReference type="CDD" id="cd00158">
    <property type="entry name" value="RHOD"/>
    <property type="match status" value="1"/>
</dbReference>
<dbReference type="Gene3D" id="3.30.110.40">
    <property type="entry name" value="TusA-like domain"/>
    <property type="match status" value="1"/>
</dbReference>
<organism evidence="2 3">
    <name type="scientific">Ureibacillus acetophenoni</name>
    <dbReference type="NCBI Taxonomy" id="614649"/>
    <lineage>
        <taxon>Bacteria</taxon>
        <taxon>Bacillati</taxon>
        <taxon>Bacillota</taxon>
        <taxon>Bacilli</taxon>
        <taxon>Bacillales</taxon>
        <taxon>Caryophanaceae</taxon>
        <taxon>Ureibacillus</taxon>
    </lineage>
</organism>
<accession>A0A285U9T0</accession>
<dbReference type="EMBL" id="OBQC01000003">
    <property type="protein sequence ID" value="SOC37316.1"/>
    <property type="molecule type" value="Genomic_DNA"/>
</dbReference>
<dbReference type="GO" id="GO:0016740">
    <property type="term" value="F:transferase activity"/>
    <property type="evidence" value="ECO:0007669"/>
    <property type="project" value="UniProtKB-KW"/>
</dbReference>